<dbReference type="PANTHER" id="PTHR33993:SF2">
    <property type="entry name" value="VOC DOMAIN-CONTAINING PROTEIN"/>
    <property type="match status" value="1"/>
</dbReference>
<dbReference type="AlphaFoldDB" id="A0A557SU87"/>
<keyword evidence="3" id="KW-1185">Reference proteome</keyword>
<dbReference type="Proteomes" id="UP000315289">
    <property type="component" value="Unassembled WGS sequence"/>
</dbReference>
<dbReference type="CDD" id="cd07247">
    <property type="entry name" value="SgaA_N_like"/>
    <property type="match status" value="1"/>
</dbReference>
<dbReference type="Pfam" id="PF00903">
    <property type="entry name" value="Glyoxalase"/>
    <property type="match status" value="1"/>
</dbReference>
<dbReference type="InterPro" id="IPR052164">
    <property type="entry name" value="Anthracycline_SecMetBiosynth"/>
</dbReference>
<organism evidence="2 3">
    <name type="scientific">Candidatus Nitrosocosmicus arcticus</name>
    <dbReference type="NCBI Taxonomy" id="2035267"/>
    <lineage>
        <taxon>Archaea</taxon>
        <taxon>Nitrososphaerota</taxon>
        <taxon>Nitrososphaeria</taxon>
        <taxon>Nitrososphaerales</taxon>
        <taxon>Nitrososphaeraceae</taxon>
        <taxon>Candidatus Nitrosocosmicus</taxon>
    </lineage>
</organism>
<accession>A0A557SU87</accession>
<protein>
    <submittedName>
        <fullName evidence="2">Glyoxalase/bleomycin resistance protein</fullName>
    </submittedName>
</protein>
<dbReference type="InterPro" id="IPR037523">
    <property type="entry name" value="VOC_core"/>
</dbReference>
<evidence type="ECO:0000313" key="3">
    <source>
        <dbReference type="Proteomes" id="UP000315289"/>
    </source>
</evidence>
<dbReference type="InterPro" id="IPR004360">
    <property type="entry name" value="Glyas_Fos-R_dOase_dom"/>
</dbReference>
<gene>
    <name evidence="2" type="ORF">NARC_90072</name>
</gene>
<evidence type="ECO:0000259" key="1">
    <source>
        <dbReference type="PROSITE" id="PS51819"/>
    </source>
</evidence>
<dbReference type="SUPFAM" id="SSF54593">
    <property type="entry name" value="Glyoxalase/Bleomycin resistance protein/Dihydroxybiphenyl dioxygenase"/>
    <property type="match status" value="1"/>
</dbReference>
<feature type="domain" description="VOC" evidence="1">
    <location>
        <begin position="8"/>
        <end position="116"/>
    </location>
</feature>
<sequence>MSTNSLNTINYFELPSDNIEELKEFYSLIFNWEFEEGKDNSDYWYIENAGIKGALLKRRAPDQKPTVYVEVDSLDECVSKAKNAGAEIVLDKQQVSEGYFAILKDPQQNIIGIWEPKS</sequence>
<evidence type="ECO:0000313" key="2">
    <source>
        <dbReference type="EMBL" id="TVP40166.1"/>
    </source>
</evidence>
<dbReference type="EMBL" id="VOAH01000009">
    <property type="protein sequence ID" value="TVP40166.1"/>
    <property type="molecule type" value="Genomic_DNA"/>
</dbReference>
<dbReference type="InterPro" id="IPR029068">
    <property type="entry name" value="Glyas_Bleomycin-R_OHBP_Dase"/>
</dbReference>
<dbReference type="PROSITE" id="PS51819">
    <property type="entry name" value="VOC"/>
    <property type="match status" value="1"/>
</dbReference>
<comment type="caution">
    <text evidence="2">The sequence shown here is derived from an EMBL/GenBank/DDBJ whole genome shotgun (WGS) entry which is preliminary data.</text>
</comment>
<dbReference type="RefSeq" id="WP_144731886.1">
    <property type="nucleotide sequence ID" value="NZ_ML675585.1"/>
</dbReference>
<dbReference type="Gene3D" id="3.10.180.10">
    <property type="entry name" value="2,3-Dihydroxybiphenyl 1,2-Dioxygenase, domain 1"/>
    <property type="match status" value="1"/>
</dbReference>
<proteinExistence type="predicted"/>
<reference evidence="2 3" key="1">
    <citation type="journal article" date="2019" name="Front. Microbiol.">
        <title>Ammonia Oxidation by the Arctic Terrestrial Thaumarchaeote Candidatus Nitrosocosmicus arcticus Is Stimulated by Increasing Temperatures.</title>
        <authorList>
            <person name="Alves R.J.E."/>
            <person name="Kerou M."/>
            <person name="Zappe A."/>
            <person name="Bittner R."/>
            <person name="Abby S.S."/>
            <person name="Schmidt H.A."/>
            <person name="Pfeifer K."/>
            <person name="Schleper C."/>
        </authorList>
    </citation>
    <scope>NUCLEOTIDE SEQUENCE [LARGE SCALE GENOMIC DNA]</scope>
    <source>
        <strain evidence="2 3">Kfb</strain>
    </source>
</reference>
<dbReference type="PANTHER" id="PTHR33993">
    <property type="entry name" value="GLYOXALASE-RELATED"/>
    <property type="match status" value="1"/>
</dbReference>
<name>A0A557SU87_9ARCH</name>
<dbReference type="OrthoDB" id="7327at2157"/>